<name>A0A3S3E645_9NOCA</name>
<sequence length="209" mass="22676">MLVGFGGIEDWATKSEDEYKDEISGGVLGGFDKVKDAGNGFRDGQLGLNERTDLLSPLLDYGSAYMDTDRGLTQVGPCDFSNQIGPMQGCHLLFGRIVLEDQGLWDIRCQLWFDWTLVGSAAEWEIRILRPNGTVFSRMKAKLSENSATSSTNICSVVVPAADYQVQAYVTTLAVGRGILGGPDRSRLTVQHISRDTETGDTGEGDSGD</sequence>
<accession>A0A3S3E645</accession>
<protein>
    <submittedName>
        <fullName evidence="1">Uncharacterized protein</fullName>
    </submittedName>
</protein>
<proteinExistence type="predicted"/>
<organism evidence="1 2">
    <name type="scientific">Rhodococcus spongiicola</name>
    <dbReference type="NCBI Taxonomy" id="2487352"/>
    <lineage>
        <taxon>Bacteria</taxon>
        <taxon>Bacillati</taxon>
        <taxon>Actinomycetota</taxon>
        <taxon>Actinomycetes</taxon>
        <taxon>Mycobacteriales</taxon>
        <taxon>Nocardiaceae</taxon>
        <taxon>Rhodococcus</taxon>
    </lineage>
</organism>
<keyword evidence="2" id="KW-1185">Reference proteome</keyword>
<comment type="caution">
    <text evidence="1">The sequence shown here is derived from an EMBL/GenBank/DDBJ whole genome shotgun (WGS) entry which is preliminary data.</text>
</comment>
<evidence type="ECO:0000313" key="2">
    <source>
        <dbReference type="Proteomes" id="UP000284333"/>
    </source>
</evidence>
<dbReference type="Proteomes" id="UP000284333">
    <property type="component" value="Unassembled WGS sequence"/>
</dbReference>
<gene>
    <name evidence="1" type="ORF">EF834_01805</name>
</gene>
<evidence type="ECO:0000313" key="1">
    <source>
        <dbReference type="EMBL" id="RVW06215.1"/>
    </source>
</evidence>
<dbReference type="AlphaFoldDB" id="A0A3S3E645"/>
<reference evidence="1 2" key="1">
    <citation type="submission" date="2018-11" db="EMBL/GenBank/DDBJ databases">
        <title>Rhodococcus spongicola sp. nov. and Rhodococcus xishaensis sp. nov. from marine sponges.</title>
        <authorList>
            <person name="Li L."/>
            <person name="Lin H.W."/>
        </authorList>
    </citation>
    <scope>NUCLEOTIDE SEQUENCE [LARGE SCALE GENOMIC DNA]</scope>
    <source>
        <strain evidence="1 2">LHW50502</strain>
    </source>
</reference>
<dbReference type="EMBL" id="RKLN01000001">
    <property type="protein sequence ID" value="RVW06215.1"/>
    <property type="molecule type" value="Genomic_DNA"/>
</dbReference>